<dbReference type="AlphaFoldDB" id="A0A938WMA0"/>
<comment type="function">
    <text evidence="8 10">Specifically methylates the N3 position of the uracil ring of uridine 1498 (m3U1498) in 16S rRNA. Acts on the fully assembled 30S ribosomal subunit.</text>
</comment>
<evidence type="ECO:0000256" key="4">
    <source>
        <dbReference type="ARBA" id="ARBA00022552"/>
    </source>
</evidence>
<dbReference type="Pfam" id="PF04452">
    <property type="entry name" value="Methyltrans_RNA"/>
    <property type="match status" value="1"/>
</dbReference>
<keyword evidence="4 10" id="KW-0698">rRNA processing</keyword>
<evidence type="ECO:0000313" key="13">
    <source>
        <dbReference type="EMBL" id="MBM6661860.1"/>
    </source>
</evidence>
<dbReference type="InterPro" id="IPR029028">
    <property type="entry name" value="Alpha/beta_knot_MTases"/>
</dbReference>
<dbReference type="InterPro" id="IPR046887">
    <property type="entry name" value="RsmE_PUA-like"/>
</dbReference>
<dbReference type="EC" id="2.1.1.193" evidence="10"/>
<evidence type="ECO:0000313" key="14">
    <source>
        <dbReference type="Proteomes" id="UP000764045"/>
    </source>
</evidence>
<gene>
    <name evidence="13" type="ORF">H6B30_08895</name>
</gene>
<dbReference type="InterPro" id="IPR046886">
    <property type="entry name" value="RsmE_MTase_dom"/>
</dbReference>
<dbReference type="Gene3D" id="2.40.240.20">
    <property type="entry name" value="Hypothetical PUA domain-like, domain 1"/>
    <property type="match status" value="1"/>
</dbReference>
<dbReference type="InterPro" id="IPR015947">
    <property type="entry name" value="PUA-like_sf"/>
</dbReference>
<dbReference type="CDD" id="cd18084">
    <property type="entry name" value="RsmE-like"/>
    <property type="match status" value="1"/>
</dbReference>
<comment type="caution">
    <text evidence="13">The sequence shown here is derived from an EMBL/GenBank/DDBJ whole genome shotgun (WGS) entry which is preliminary data.</text>
</comment>
<accession>A0A938WMA0</accession>
<dbReference type="InterPro" id="IPR029026">
    <property type="entry name" value="tRNA_m1G_MTases_N"/>
</dbReference>
<evidence type="ECO:0000256" key="7">
    <source>
        <dbReference type="ARBA" id="ARBA00022691"/>
    </source>
</evidence>
<dbReference type="GO" id="GO:0005737">
    <property type="term" value="C:cytoplasm"/>
    <property type="evidence" value="ECO:0007669"/>
    <property type="project" value="UniProtKB-SubCell"/>
</dbReference>
<evidence type="ECO:0000256" key="5">
    <source>
        <dbReference type="ARBA" id="ARBA00022603"/>
    </source>
</evidence>
<dbReference type="Pfam" id="PF20260">
    <property type="entry name" value="PUA_4"/>
    <property type="match status" value="1"/>
</dbReference>
<dbReference type="SUPFAM" id="SSF88697">
    <property type="entry name" value="PUA domain-like"/>
    <property type="match status" value="1"/>
</dbReference>
<evidence type="ECO:0000256" key="3">
    <source>
        <dbReference type="ARBA" id="ARBA00022490"/>
    </source>
</evidence>
<dbReference type="Gene3D" id="3.40.1280.10">
    <property type="match status" value="1"/>
</dbReference>
<organism evidence="13 14">
    <name type="scientific">Marseilla massiliensis</name>
    <dbReference type="NCBI Taxonomy" id="1841864"/>
    <lineage>
        <taxon>Bacteria</taxon>
        <taxon>Pseudomonadati</taxon>
        <taxon>Bacteroidota</taxon>
        <taxon>Bacteroidia</taxon>
        <taxon>Bacteroidales</taxon>
        <taxon>Prevotellaceae</taxon>
        <taxon>Marseilla</taxon>
    </lineage>
</organism>
<reference evidence="13 14" key="1">
    <citation type="journal article" date="2021" name="Sci. Rep.">
        <title>The distribution of antibiotic resistance genes in chicken gut microbiota commensals.</title>
        <authorList>
            <person name="Juricova H."/>
            <person name="Matiasovicova J."/>
            <person name="Kubasova T."/>
            <person name="Cejkova D."/>
            <person name="Rychlik I."/>
        </authorList>
    </citation>
    <scope>NUCLEOTIDE SEQUENCE [LARGE SCALE GENOMIC DNA]</scope>
    <source>
        <strain evidence="13 14">An819</strain>
    </source>
</reference>
<keyword evidence="5 10" id="KW-0489">Methyltransferase</keyword>
<dbReference type="PIRSF" id="PIRSF015601">
    <property type="entry name" value="MTase_slr0722"/>
    <property type="match status" value="1"/>
</dbReference>
<feature type="domain" description="Ribosomal RNA small subunit methyltransferase E PUA-like" evidence="12">
    <location>
        <begin position="18"/>
        <end position="60"/>
    </location>
</feature>
<evidence type="ECO:0000256" key="2">
    <source>
        <dbReference type="ARBA" id="ARBA00005528"/>
    </source>
</evidence>
<dbReference type="PANTHER" id="PTHR30027:SF3">
    <property type="entry name" value="16S RRNA (URACIL(1498)-N(3))-METHYLTRANSFERASE"/>
    <property type="match status" value="1"/>
</dbReference>
<dbReference type="RefSeq" id="WP_205109699.1">
    <property type="nucleotide sequence ID" value="NZ_JACJJL010000013.1"/>
</dbReference>
<evidence type="ECO:0000256" key="1">
    <source>
        <dbReference type="ARBA" id="ARBA00004496"/>
    </source>
</evidence>
<evidence type="ECO:0000256" key="6">
    <source>
        <dbReference type="ARBA" id="ARBA00022679"/>
    </source>
</evidence>
<proteinExistence type="inferred from homology"/>
<dbReference type="PANTHER" id="PTHR30027">
    <property type="entry name" value="RIBOSOMAL RNA SMALL SUBUNIT METHYLTRANSFERASE E"/>
    <property type="match status" value="1"/>
</dbReference>
<dbReference type="NCBIfam" id="TIGR00046">
    <property type="entry name" value="RsmE family RNA methyltransferase"/>
    <property type="match status" value="1"/>
</dbReference>
<evidence type="ECO:0000256" key="9">
    <source>
        <dbReference type="ARBA" id="ARBA00047944"/>
    </source>
</evidence>
<evidence type="ECO:0000256" key="10">
    <source>
        <dbReference type="PIRNR" id="PIRNR015601"/>
    </source>
</evidence>
<dbReference type="EMBL" id="JACJJL010000013">
    <property type="protein sequence ID" value="MBM6661860.1"/>
    <property type="molecule type" value="Genomic_DNA"/>
</dbReference>
<protein>
    <recommendedName>
        <fullName evidence="10">Ribosomal RNA small subunit methyltransferase E</fullName>
        <ecNumber evidence="10">2.1.1.193</ecNumber>
    </recommendedName>
</protein>
<dbReference type="InterPro" id="IPR006700">
    <property type="entry name" value="RsmE"/>
</dbReference>
<keyword evidence="14" id="KW-1185">Reference proteome</keyword>
<feature type="domain" description="Ribosomal RNA small subunit methyltransferase E methyltransferase" evidence="11">
    <location>
        <begin position="77"/>
        <end position="234"/>
    </location>
</feature>
<comment type="subcellular location">
    <subcellularLocation>
        <location evidence="1 10">Cytoplasm</location>
    </subcellularLocation>
</comment>
<name>A0A938WMA0_9BACT</name>
<evidence type="ECO:0000256" key="8">
    <source>
        <dbReference type="ARBA" id="ARBA00025699"/>
    </source>
</evidence>
<dbReference type="NCBIfam" id="NF008702">
    <property type="entry name" value="PRK11713.6-1"/>
    <property type="match status" value="1"/>
</dbReference>
<dbReference type="GO" id="GO:0070475">
    <property type="term" value="P:rRNA base methylation"/>
    <property type="evidence" value="ECO:0007669"/>
    <property type="project" value="TreeGrafter"/>
</dbReference>
<keyword evidence="7 10" id="KW-0949">S-adenosyl-L-methionine</keyword>
<keyword evidence="6 10" id="KW-0808">Transferase</keyword>
<dbReference type="Proteomes" id="UP000764045">
    <property type="component" value="Unassembled WGS sequence"/>
</dbReference>
<comment type="similarity">
    <text evidence="2 10">Belongs to the RNA methyltransferase RsmE family.</text>
</comment>
<keyword evidence="3 10" id="KW-0963">Cytoplasm</keyword>
<dbReference type="SUPFAM" id="SSF75217">
    <property type="entry name" value="alpha/beta knot"/>
    <property type="match status" value="1"/>
</dbReference>
<sequence>MKETRYFYVPDAASATELPADEASHAVRVLRMKPGDEMVLMDGVGTFFKAEVAVASPHHCVYRVVEEMPQLPQWHGRYHIAMAPTKLMDRTEWMLEKVTEIGVDEVSLLNCDNSERRVAKPARLEKILVSAMKQSRKAWKPVLNDMAAFRKFVSEPRGGMKFIAHCYEEIPRTYLYDELCGRDVSEAVTVLIGPEGDFTPDEVRMAVDAGYVPVHLGQSRLRTETAAMVAVMMMHLSAGE</sequence>
<comment type="catalytic activity">
    <reaction evidence="9 10">
        <text>uridine(1498) in 16S rRNA + S-adenosyl-L-methionine = N(3)-methyluridine(1498) in 16S rRNA + S-adenosyl-L-homocysteine + H(+)</text>
        <dbReference type="Rhea" id="RHEA:42920"/>
        <dbReference type="Rhea" id="RHEA-COMP:10283"/>
        <dbReference type="Rhea" id="RHEA-COMP:10284"/>
        <dbReference type="ChEBI" id="CHEBI:15378"/>
        <dbReference type="ChEBI" id="CHEBI:57856"/>
        <dbReference type="ChEBI" id="CHEBI:59789"/>
        <dbReference type="ChEBI" id="CHEBI:65315"/>
        <dbReference type="ChEBI" id="CHEBI:74502"/>
        <dbReference type="EC" id="2.1.1.193"/>
    </reaction>
</comment>
<dbReference type="GO" id="GO:0070042">
    <property type="term" value="F:rRNA (uridine-N3-)-methyltransferase activity"/>
    <property type="evidence" value="ECO:0007669"/>
    <property type="project" value="TreeGrafter"/>
</dbReference>
<evidence type="ECO:0000259" key="12">
    <source>
        <dbReference type="Pfam" id="PF20260"/>
    </source>
</evidence>
<evidence type="ECO:0000259" key="11">
    <source>
        <dbReference type="Pfam" id="PF04452"/>
    </source>
</evidence>